<organism evidence="1 2">
    <name type="scientific">Salix koriyanagi</name>
    <dbReference type="NCBI Taxonomy" id="2511006"/>
    <lineage>
        <taxon>Eukaryota</taxon>
        <taxon>Viridiplantae</taxon>
        <taxon>Streptophyta</taxon>
        <taxon>Embryophyta</taxon>
        <taxon>Tracheophyta</taxon>
        <taxon>Spermatophyta</taxon>
        <taxon>Magnoliopsida</taxon>
        <taxon>eudicotyledons</taxon>
        <taxon>Gunneridae</taxon>
        <taxon>Pentapetalae</taxon>
        <taxon>rosids</taxon>
        <taxon>fabids</taxon>
        <taxon>Malpighiales</taxon>
        <taxon>Salicaceae</taxon>
        <taxon>Saliceae</taxon>
        <taxon>Salix</taxon>
    </lineage>
</organism>
<dbReference type="AlphaFoldDB" id="A0A9Q0TEQ0"/>
<protein>
    <submittedName>
        <fullName evidence="1">Uncharacterized protein</fullName>
    </submittedName>
</protein>
<evidence type="ECO:0000313" key="2">
    <source>
        <dbReference type="Proteomes" id="UP001151752"/>
    </source>
</evidence>
<keyword evidence="2" id="KW-1185">Reference proteome</keyword>
<accession>A0A9Q0TEQ0</accession>
<gene>
    <name evidence="1" type="ORF">OIU74_011205</name>
</gene>
<name>A0A9Q0TEQ0_9ROSI</name>
<comment type="caution">
    <text evidence="1">The sequence shown here is derived from an EMBL/GenBank/DDBJ whole genome shotgun (WGS) entry which is preliminary data.</text>
</comment>
<evidence type="ECO:0000313" key="1">
    <source>
        <dbReference type="EMBL" id="KAJ6710271.1"/>
    </source>
</evidence>
<sequence>MYKRSEGVHSAVKRSCPIMKRNRAPPFAIRNDGLPFSLPRMWFTKKMQIRRVSLGLIRPGTICIVLYKLSENSYPRFQLLRGICQGFTIFCWHQLFPVVRLWPINKADELPSRFVGLPSKSNSKRDSPWNPIIEKICIKKNSGKGSSSPEEED</sequence>
<proteinExistence type="predicted"/>
<dbReference type="EMBL" id="JAPFFM010000015">
    <property type="protein sequence ID" value="KAJ6710271.1"/>
    <property type="molecule type" value="Genomic_DNA"/>
</dbReference>
<reference evidence="1" key="2">
    <citation type="journal article" date="2023" name="Int. J. Mol. Sci.">
        <title>De Novo Assembly and Annotation of 11 Diverse Shrub Willow (Salix) Genomes Reveals Novel Gene Organization in Sex-Linked Regions.</title>
        <authorList>
            <person name="Hyden B."/>
            <person name="Feng K."/>
            <person name="Yates T.B."/>
            <person name="Jawdy S."/>
            <person name="Cereghino C."/>
            <person name="Smart L.B."/>
            <person name="Muchero W."/>
        </authorList>
    </citation>
    <scope>NUCLEOTIDE SEQUENCE</scope>
    <source>
        <tissue evidence="1">Shoot tip</tissue>
    </source>
</reference>
<dbReference type="Proteomes" id="UP001151752">
    <property type="component" value="Chromosome 2"/>
</dbReference>
<reference evidence="1" key="1">
    <citation type="submission" date="2022-11" db="EMBL/GenBank/DDBJ databases">
        <authorList>
            <person name="Hyden B.L."/>
            <person name="Feng K."/>
            <person name="Yates T."/>
            <person name="Jawdy S."/>
            <person name="Smart L.B."/>
            <person name="Muchero W."/>
        </authorList>
    </citation>
    <scope>NUCLEOTIDE SEQUENCE</scope>
    <source>
        <tissue evidence="1">Shoot tip</tissue>
    </source>
</reference>